<gene>
    <name evidence="3" type="ORF">V6N12_024433</name>
</gene>
<dbReference type="InterPro" id="IPR046796">
    <property type="entry name" value="Transposase_32_dom"/>
</dbReference>
<dbReference type="EMBL" id="JBBPBM010000004">
    <property type="protein sequence ID" value="KAK8590049.1"/>
    <property type="molecule type" value="Genomic_DNA"/>
</dbReference>
<evidence type="ECO:0000256" key="1">
    <source>
        <dbReference type="SAM" id="MobiDB-lite"/>
    </source>
</evidence>
<dbReference type="Pfam" id="PF20167">
    <property type="entry name" value="Transposase_32"/>
    <property type="match status" value="1"/>
</dbReference>
<keyword evidence="4" id="KW-1185">Reference proteome</keyword>
<reference evidence="3 4" key="1">
    <citation type="journal article" date="2024" name="G3 (Bethesda)">
        <title>Genome assembly of Hibiscus sabdariffa L. provides insights into metabolisms of medicinal natural products.</title>
        <authorList>
            <person name="Kim T."/>
        </authorList>
    </citation>
    <scope>NUCLEOTIDE SEQUENCE [LARGE SCALE GENOMIC DNA]</scope>
    <source>
        <strain evidence="3">TK-2024</strain>
        <tissue evidence="3">Old leaves</tissue>
    </source>
</reference>
<evidence type="ECO:0000313" key="4">
    <source>
        <dbReference type="Proteomes" id="UP001472677"/>
    </source>
</evidence>
<accession>A0ABR2G0J5</accession>
<name>A0ABR2G0J5_9ROSI</name>
<proteinExistence type="predicted"/>
<organism evidence="3 4">
    <name type="scientific">Hibiscus sabdariffa</name>
    <name type="common">roselle</name>
    <dbReference type="NCBI Taxonomy" id="183260"/>
    <lineage>
        <taxon>Eukaryota</taxon>
        <taxon>Viridiplantae</taxon>
        <taxon>Streptophyta</taxon>
        <taxon>Embryophyta</taxon>
        <taxon>Tracheophyta</taxon>
        <taxon>Spermatophyta</taxon>
        <taxon>Magnoliopsida</taxon>
        <taxon>eudicotyledons</taxon>
        <taxon>Gunneridae</taxon>
        <taxon>Pentapetalae</taxon>
        <taxon>rosids</taxon>
        <taxon>malvids</taxon>
        <taxon>Malvales</taxon>
        <taxon>Malvaceae</taxon>
        <taxon>Malvoideae</taxon>
        <taxon>Hibiscus</taxon>
    </lineage>
</organism>
<dbReference type="Proteomes" id="UP001472677">
    <property type="component" value="Unassembled WGS sequence"/>
</dbReference>
<comment type="caution">
    <text evidence="3">The sequence shown here is derived from an EMBL/GenBank/DDBJ whole genome shotgun (WGS) entry which is preliminary data.</text>
</comment>
<feature type="region of interest" description="Disordered" evidence="1">
    <location>
        <begin position="192"/>
        <end position="244"/>
    </location>
</feature>
<evidence type="ECO:0000259" key="2">
    <source>
        <dbReference type="Pfam" id="PF20167"/>
    </source>
</evidence>
<sequence length="244" mass="27072">MATSSSSSAEGLPSRFNNTVAKERYYKIVYAKNRWEEQGFLFDDGLDNYVLELIIYKRRIPANSATINNLLGLPGDEPSIYELIGALEDVDYNTIKDQLCMSGTNPGTISRPHLLPEAKLWNTFVKRNLMPTSHNQTVDRTRLVLINTIITGYKFNVGEVIAKELSEACQNDKGILAFPCIISALCRRATVPTRPNDNQRDSLAPTPEAQASFAATPPTTTEPQPSPAHTTEATPPIDLLQLRH</sequence>
<feature type="compositionally biased region" description="Low complexity" evidence="1">
    <location>
        <begin position="209"/>
        <end position="223"/>
    </location>
</feature>
<evidence type="ECO:0000313" key="3">
    <source>
        <dbReference type="EMBL" id="KAK8590049.1"/>
    </source>
</evidence>
<feature type="domain" description="Putative plant transposon protein" evidence="2">
    <location>
        <begin position="54"/>
        <end position="192"/>
    </location>
</feature>
<protein>
    <recommendedName>
        <fullName evidence="2">Putative plant transposon protein domain-containing protein</fullName>
    </recommendedName>
</protein>